<evidence type="ECO:0000256" key="2">
    <source>
        <dbReference type="HAMAP-Rule" id="MF_00163"/>
    </source>
</evidence>
<evidence type="ECO:0000313" key="3">
    <source>
        <dbReference type="EMBL" id="TMI90874.1"/>
    </source>
</evidence>
<dbReference type="Pfam" id="PF01327">
    <property type="entry name" value="Pep_deformylase"/>
    <property type="match status" value="1"/>
</dbReference>
<protein>
    <recommendedName>
        <fullName evidence="2">Peptide deformylase</fullName>
        <shortName evidence="2">PDF</shortName>
        <ecNumber evidence="2">3.5.1.88</ecNumber>
    </recommendedName>
    <alternativeName>
        <fullName evidence="2">Polypeptide deformylase</fullName>
    </alternativeName>
</protein>
<sequence>MVSSRRPAGRIKGLGGVRGRPRRIVTLRDSDAAVLRRRSRPIRTVDRTTRQLVADMLVSMRRAQGIGLAAPQIGVPVRLFVADIGRGPLAVVNPRVRRRRGSQVGIEGCLSIPGVYGDVRRARAIEVEGRDLRGRRIVVTGEDLLARVVQHEIDHLNGVLFIDPGRLLRRRRRRVRRAG</sequence>
<dbReference type="NCBIfam" id="NF001159">
    <property type="entry name" value="PRK00150.1-3"/>
    <property type="match status" value="1"/>
</dbReference>
<dbReference type="EC" id="3.5.1.88" evidence="2"/>
<dbReference type="PANTHER" id="PTHR10458">
    <property type="entry name" value="PEPTIDE DEFORMYLASE"/>
    <property type="match status" value="1"/>
</dbReference>
<dbReference type="Gene3D" id="3.90.45.10">
    <property type="entry name" value="Peptide deformylase"/>
    <property type="match status" value="1"/>
</dbReference>
<comment type="catalytic activity">
    <reaction evidence="2">
        <text>N-terminal N-formyl-L-methionyl-[peptide] + H2O = N-terminal L-methionyl-[peptide] + formate</text>
        <dbReference type="Rhea" id="RHEA:24420"/>
        <dbReference type="Rhea" id="RHEA-COMP:10639"/>
        <dbReference type="Rhea" id="RHEA-COMP:10640"/>
        <dbReference type="ChEBI" id="CHEBI:15377"/>
        <dbReference type="ChEBI" id="CHEBI:15740"/>
        <dbReference type="ChEBI" id="CHEBI:49298"/>
        <dbReference type="ChEBI" id="CHEBI:64731"/>
        <dbReference type="EC" id="3.5.1.88"/>
    </reaction>
</comment>
<dbReference type="InterPro" id="IPR036821">
    <property type="entry name" value="Peptide_deformylase_sf"/>
</dbReference>
<feature type="binding site" evidence="2">
    <location>
        <position position="155"/>
    </location>
    <ligand>
        <name>Fe cation</name>
        <dbReference type="ChEBI" id="CHEBI:24875"/>
    </ligand>
</feature>
<feature type="active site" evidence="2">
    <location>
        <position position="152"/>
    </location>
</feature>
<keyword evidence="2 3" id="KW-0378">Hydrolase</keyword>
<organism evidence="3 4">
    <name type="scientific">Candidatus Segetimicrobium genomatis</name>
    <dbReference type="NCBI Taxonomy" id="2569760"/>
    <lineage>
        <taxon>Bacteria</taxon>
        <taxon>Bacillati</taxon>
        <taxon>Candidatus Sysuimicrobiota</taxon>
        <taxon>Candidatus Sysuimicrobiia</taxon>
        <taxon>Candidatus Sysuimicrobiales</taxon>
        <taxon>Candidatus Segetimicrobiaceae</taxon>
        <taxon>Candidatus Segetimicrobium</taxon>
    </lineage>
</organism>
<keyword evidence="2" id="KW-0648">Protein biosynthesis</keyword>
<comment type="function">
    <text evidence="2">Removes the formyl group from the N-terminal Met of newly synthesized proteins. Requires at least a dipeptide for an efficient rate of reaction. N-terminal L-methionine is a prerequisite for activity but the enzyme has broad specificity at other positions.</text>
</comment>
<reference evidence="3 4" key="1">
    <citation type="journal article" date="2019" name="Nat. Microbiol.">
        <title>Mediterranean grassland soil C-N compound turnover is dependent on rainfall and depth, and is mediated by genomically divergent microorganisms.</title>
        <authorList>
            <person name="Diamond S."/>
            <person name="Andeer P.F."/>
            <person name="Li Z."/>
            <person name="Crits-Christoph A."/>
            <person name="Burstein D."/>
            <person name="Anantharaman K."/>
            <person name="Lane K.R."/>
            <person name="Thomas B.C."/>
            <person name="Pan C."/>
            <person name="Northen T.R."/>
            <person name="Banfield J.F."/>
        </authorList>
    </citation>
    <scope>NUCLEOTIDE SEQUENCE [LARGE SCALE GENOMIC DNA]</scope>
    <source>
        <strain evidence="3">NP_3</strain>
    </source>
</reference>
<dbReference type="GO" id="GO:0006412">
    <property type="term" value="P:translation"/>
    <property type="evidence" value="ECO:0007669"/>
    <property type="project" value="UniProtKB-UniRule"/>
</dbReference>
<dbReference type="HAMAP" id="MF_00163">
    <property type="entry name" value="Pep_deformylase"/>
    <property type="match status" value="1"/>
</dbReference>
<feature type="binding site" evidence="2">
    <location>
        <position position="151"/>
    </location>
    <ligand>
        <name>Fe cation</name>
        <dbReference type="ChEBI" id="CHEBI:24875"/>
    </ligand>
</feature>
<comment type="cofactor">
    <cofactor evidence="2">
        <name>Fe(2+)</name>
        <dbReference type="ChEBI" id="CHEBI:29033"/>
    </cofactor>
    <text evidence="2">Binds 1 Fe(2+) ion.</text>
</comment>
<dbReference type="CDD" id="cd00487">
    <property type="entry name" value="Pep_deformylase"/>
    <property type="match status" value="1"/>
</dbReference>
<proteinExistence type="inferred from homology"/>
<keyword evidence="2" id="KW-0479">Metal-binding</keyword>
<dbReference type="PRINTS" id="PR01576">
    <property type="entry name" value="PDEFORMYLASE"/>
</dbReference>
<evidence type="ECO:0000256" key="1">
    <source>
        <dbReference type="ARBA" id="ARBA00010759"/>
    </source>
</evidence>
<gene>
    <name evidence="2 3" type="primary">def</name>
    <name evidence="3" type="ORF">E6H00_05445</name>
</gene>
<dbReference type="GO" id="GO:0042586">
    <property type="term" value="F:peptide deformylase activity"/>
    <property type="evidence" value="ECO:0007669"/>
    <property type="project" value="UniProtKB-UniRule"/>
</dbReference>
<keyword evidence="2" id="KW-0408">Iron</keyword>
<dbReference type="PANTHER" id="PTHR10458:SF22">
    <property type="entry name" value="PEPTIDE DEFORMYLASE"/>
    <property type="match status" value="1"/>
</dbReference>
<feature type="binding site" evidence="2">
    <location>
        <position position="109"/>
    </location>
    <ligand>
        <name>Fe cation</name>
        <dbReference type="ChEBI" id="CHEBI:24875"/>
    </ligand>
</feature>
<name>A0A537K566_9BACT</name>
<dbReference type="Proteomes" id="UP000318509">
    <property type="component" value="Unassembled WGS sequence"/>
</dbReference>
<dbReference type="GO" id="GO:0046872">
    <property type="term" value="F:metal ion binding"/>
    <property type="evidence" value="ECO:0007669"/>
    <property type="project" value="UniProtKB-KW"/>
</dbReference>
<comment type="caution">
    <text evidence="3">The sequence shown here is derived from an EMBL/GenBank/DDBJ whole genome shotgun (WGS) entry which is preliminary data.</text>
</comment>
<dbReference type="SUPFAM" id="SSF56420">
    <property type="entry name" value="Peptide deformylase"/>
    <property type="match status" value="1"/>
</dbReference>
<dbReference type="NCBIfam" id="TIGR00079">
    <property type="entry name" value="pept_deformyl"/>
    <property type="match status" value="1"/>
</dbReference>
<dbReference type="AlphaFoldDB" id="A0A537K566"/>
<evidence type="ECO:0000313" key="4">
    <source>
        <dbReference type="Proteomes" id="UP000318509"/>
    </source>
</evidence>
<dbReference type="EMBL" id="VBAK01000106">
    <property type="protein sequence ID" value="TMI90874.1"/>
    <property type="molecule type" value="Genomic_DNA"/>
</dbReference>
<dbReference type="InterPro" id="IPR023635">
    <property type="entry name" value="Peptide_deformylase"/>
</dbReference>
<comment type="similarity">
    <text evidence="1 2">Belongs to the polypeptide deformylase family.</text>
</comment>
<accession>A0A537K566</accession>